<feature type="transmembrane region" description="Helical" evidence="1">
    <location>
        <begin position="158"/>
        <end position="186"/>
    </location>
</feature>
<dbReference type="STRING" id="1172194.WQQ_07680"/>
<feature type="transmembrane region" description="Helical" evidence="1">
    <location>
        <begin position="122"/>
        <end position="146"/>
    </location>
</feature>
<accession>I8I3K2</accession>
<evidence type="ECO:0000313" key="3">
    <source>
        <dbReference type="Proteomes" id="UP000003704"/>
    </source>
</evidence>
<name>I8I3K2_9GAMM</name>
<evidence type="ECO:0000256" key="1">
    <source>
        <dbReference type="SAM" id="Phobius"/>
    </source>
</evidence>
<reference evidence="2 3" key="1">
    <citation type="journal article" date="2012" name="J. Bacteriol.">
        <title>Genome Sequence of n-Alkane-Degrading Hydrocarboniphaga effusa Strain AP103T (ATCC BAA-332T).</title>
        <authorList>
            <person name="Chang H.K."/>
            <person name="Zylstra G.J."/>
            <person name="Chae J.C."/>
        </authorList>
    </citation>
    <scope>NUCLEOTIDE SEQUENCE [LARGE SCALE GENOMIC DNA]</scope>
    <source>
        <strain evidence="2 3">AP103</strain>
    </source>
</reference>
<comment type="caution">
    <text evidence="2">The sequence shown here is derived from an EMBL/GenBank/DDBJ whole genome shotgun (WGS) entry which is preliminary data.</text>
</comment>
<dbReference type="OrthoDB" id="7063835at2"/>
<organism evidence="2 3">
    <name type="scientific">Hydrocarboniphaga effusa AP103</name>
    <dbReference type="NCBI Taxonomy" id="1172194"/>
    <lineage>
        <taxon>Bacteria</taxon>
        <taxon>Pseudomonadati</taxon>
        <taxon>Pseudomonadota</taxon>
        <taxon>Gammaproteobacteria</taxon>
        <taxon>Nevskiales</taxon>
        <taxon>Nevskiaceae</taxon>
        <taxon>Hydrocarboniphaga</taxon>
    </lineage>
</organism>
<dbReference type="EMBL" id="AKGD01000001">
    <property type="protein sequence ID" value="EIT70631.1"/>
    <property type="molecule type" value="Genomic_DNA"/>
</dbReference>
<sequence>MARATLRILLFRAGPQDFPFDPGLSRVLVPVAVLVNFLLASITLPPALAVVAAVVTVFALSFSTRTMLRLRQVENRYDQTFHALLATSSVISSLVILPTAKLKPQILQIAQNPELVNNPETMLPPGLALSLLLLLTWSFMVTASIYRQAAGFRMPLAVLVALLISISLQVFVSLATSTIGSVFGLLPASLGTP</sequence>
<keyword evidence="1" id="KW-0812">Transmembrane</keyword>
<keyword evidence="3" id="KW-1185">Reference proteome</keyword>
<feature type="transmembrane region" description="Helical" evidence="1">
    <location>
        <begin position="31"/>
        <end position="60"/>
    </location>
</feature>
<proteinExistence type="predicted"/>
<keyword evidence="1" id="KW-0472">Membrane</keyword>
<dbReference type="RefSeq" id="WP_007183724.1">
    <property type="nucleotide sequence ID" value="NZ_AKGD01000001.1"/>
</dbReference>
<protein>
    <recommendedName>
        <fullName evidence="4">Yip1 domain-containing protein</fullName>
    </recommendedName>
</protein>
<dbReference type="AlphaFoldDB" id="I8I3K2"/>
<evidence type="ECO:0000313" key="2">
    <source>
        <dbReference type="EMBL" id="EIT70631.1"/>
    </source>
</evidence>
<feature type="transmembrane region" description="Helical" evidence="1">
    <location>
        <begin position="81"/>
        <end position="102"/>
    </location>
</feature>
<dbReference type="Proteomes" id="UP000003704">
    <property type="component" value="Unassembled WGS sequence"/>
</dbReference>
<keyword evidence="1" id="KW-1133">Transmembrane helix</keyword>
<gene>
    <name evidence="2" type="ORF">WQQ_07680</name>
</gene>
<evidence type="ECO:0008006" key="4">
    <source>
        <dbReference type="Google" id="ProtNLM"/>
    </source>
</evidence>